<dbReference type="EMBL" id="LUGM01000002">
    <property type="protein sequence ID" value="KYH13822.1"/>
    <property type="molecule type" value="Genomic_DNA"/>
</dbReference>
<reference evidence="11 12" key="1">
    <citation type="submission" date="2016-02" db="EMBL/GenBank/DDBJ databases">
        <title>Draft genome sequence of hydrocarbon degrading Staphylococcus saprophyticus Strain CNV2, isolated from crude-oil contaminated soil from Noonmati Oil Refinery, Guwahati, Assam, India.</title>
        <authorList>
            <person name="Mukherjee A."/>
            <person name="Chettri B."/>
            <person name="Langpoklakpam J."/>
            <person name="Singh A.K."/>
            <person name="Chattopadhyay D.J."/>
        </authorList>
    </citation>
    <scope>NUCLEOTIDE SEQUENCE [LARGE SCALE GENOMIC DNA]</scope>
    <source>
        <strain evidence="11 12">CNV2</strain>
    </source>
</reference>
<evidence type="ECO:0000256" key="2">
    <source>
        <dbReference type="ARBA" id="ARBA00022448"/>
    </source>
</evidence>
<dbReference type="Pfam" id="PF19300">
    <property type="entry name" value="BPD_transp_1_N"/>
    <property type="match status" value="1"/>
</dbReference>
<evidence type="ECO:0000256" key="1">
    <source>
        <dbReference type="ARBA" id="ARBA00004651"/>
    </source>
</evidence>
<keyword evidence="2 9" id="KW-0813">Transport</keyword>
<dbReference type="PANTHER" id="PTHR30465">
    <property type="entry name" value="INNER MEMBRANE ABC TRANSPORTER"/>
    <property type="match status" value="1"/>
</dbReference>
<feature type="transmembrane region" description="Helical" evidence="9">
    <location>
        <begin position="154"/>
        <end position="173"/>
    </location>
</feature>
<evidence type="ECO:0000256" key="6">
    <source>
        <dbReference type="ARBA" id="ARBA00022989"/>
    </source>
</evidence>
<dbReference type="GO" id="GO:0055085">
    <property type="term" value="P:transmembrane transport"/>
    <property type="evidence" value="ECO:0007669"/>
    <property type="project" value="InterPro"/>
</dbReference>
<evidence type="ECO:0000256" key="9">
    <source>
        <dbReference type="RuleBase" id="RU363032"/>
    </source>
</evidence>
<gene>
    <name evidence="11" type="ORF">A0131_03245</name>
</gene>
<sequence length="456" mass="51597">MNLVDFNLQEVNFVQPFRHAFKPLYGKYFYRIIFSILSLPLFIYAVIKYFIQGKQHVSTVQQSELDSIVAALKKKYSYLKQDKNDNKLKKEAQRIYNHRYRYNAKQPTNDFVSYYTTILTGRFPVIKVICAFPLFILLCFYLNPIVRYIFERFVMALFVIVGVIFVVFTILYLSPLDAAYSILGPEATKDQVHQFNASHNLDQSYLAQLWNAIKGVFTFDLGTSYKGNENVIHAIFIRIPVTLLIALISLIIAIVIAIPIGIISAIKRNTWLDVILMIIALIGLSIPNFWQGLIFILAFSLKLDILPPSYMPNNPLTLILPVIVVGTAVAASITRMTRSSVLEVMRNDYVMTAYAKGLSSRQVITRHILKNAIIPIITLIGLLVADLLGGAAVTEQVFNINGIGRYIVQKQFIPDIPAIMGGVVYISIVISLANLAIDIFYAIVDPKIRSEIKERE</sequence>
<comment type="caution">
    <text evidence="11">The sequence shown here is derived from an EMBL/GenBank/DDBJ whole genome shotgun (WGS) entry which is preliminary data.</text>
</comment>
<feature type="transmembrane region" description="Helical" evidence="9">
    <location>
        <begin position="274"/>
        <end position="298"/>
    </location>
</feature>
<keyword evidence="5 9" id="KW-0812">Transmembrane</keyword>
<dbReference type="CDD" id="cd06261">
    <property type="entry name" value="TM_PBP2"/>
    <property type="match status" value="1"/>
</dbReference>
<feature type="domain" description="ABC transmembrane type-1" evidence="10">
    <location>
        <begin position="239"/>
        <end position="441"/>
    </location>
</feature>
<dbReference type="GO" id="GO:0005886">
    <property type="term" value="C:plasma membrane"/>
    <property type="evidence" value="ECO:0007669"/>
    <property type="project" value="UniProtKB-SubCell"/>
</dbReference>
<keyword evidence="7" id="KW-0406">Ion transport</keyword>
<dbReference type="Proteomes" id="UP000075418">
    <property type="component" value="Unassembled WGS sequence"/>
</dbReference>
<dbReference type="GO" id="GO:0015675">
    <property type="term" value="P:nickel cation transport"/>
    <property type="evidence" value="ECO:0007669"/>
    <property type="project" value="UniProtKB-KW"/>
</dbReference>
<feature type="transmembrane region" description="Helical" evidence="9">
    <location>
        <begin position="372"/>
        <end position="393"/>
    </location>
</feature>
<feature type="transmembrane region" description="Helical" evidence="9">
    <location>
        <begin position="235"/>
        <end position="262"/>
    </location>
</feature>
<feature type="transmembrane region" description="Helical" evidence="9">
    <location>
        <begin position="28"/>
        <end position="51"/>
    </location>
</feature>
<dbReference type="PANTHER" id="PTHR30465:SF0">
    <property type="entry name" value="OLIGOPEPTIDE TRANSPORT SYSTEM PERMEASE PROTEIN APPB"/>
    <property type="match status" value="1"/>
</dbReference>
<feature type="transmembrane region" description="Helical" evidence="9">
    <location>
        <begin position="318"/>
        <end position="336"/>
    </location>
</feature>
<name>A0A151A3B7_9STAP</name>
<feature type="transmembrane region" description="Helical" evidence="9">
    <location>
        <begin position="422"/>
        <end position="444"/>
    </location>
</feature>
<proteinExistence type="inferred from homology"/>
<protein>
    <recommendedName>
        <fullName evidence="10">ABC transmembrane type-1 domain-containing protein</fullName>
    </recommendedName>
</protein>
<evidence type="ECO:0000313" key="12">
    <source>
        <dbReference type="Proteomes" id="UP000075418"/>
    </source>
</evidence>
<keyword evidence="3" id="KW-1003">Cell membrane</keyword>
<keyword evidence="6 9" id="KW-1133">Transmembrane helix</keyword>
<dbReference type="Gene3D" id="1.10.3720.10">
    <property type="entry name" value="MetI-like"/>
    <property type="match status" value="1"/>
</dbReference>
<evidence type="ECO:0000256" key="7">
    <source>
        <dbReference type="ARBA" id="ARBA00023112"/>
    </source>
</evidence>
<evidence type="ECO:0000256" key="8">
    <source>
        <dbReference type="ARBA" id="ARBA00023136"/>
    </source>
</evidence>
<keyword evidence="7" id="KW-0921">Nickel transport</keyword>
<organism evidence="11 12">
    <name type="scientific">Staphylococcus kloosii</name>
    <dbReference type="NCBI Taxonomy" id="29384"/>
    <lineage>
        <taxon>Bacteria</taxon>
        <taxon>Bacillati</taxon>
        <taxon>Bacillota</taxon>
        <taxon>Bacilli</taxon>
        <taxon>Bacillales</taxon>
        <taxon>Staphylococcaceae</taxon>
        <taxon>Staphylococcus</taxon>
    </lineage>
</organism>
<feature type="transmembrane region" description="Helical" evidence="9">
    <location>
        <begin position="123"/>
        <end position="142"/>
    </location>
</feature>
<accession>A0A151A3B7</accession>
<dbReference type="Pfam" id="PF00528">
    <property type="entry name" value="BPD_transp_1"/>
    <property type="match status" value="1"/>
</dbReference>
<dbReference type="SUPFAM" id="SSF161098">
    <property type="entry name" value="MetI-like"/>
    <property type="match status" value="1"/>
</dbReference>
<dbReference type="AlphaFoldDB" id="A0A151A3B7"/>
<keyword evidence="4" id="KW-0533">Nickel</keyword>
<dbReference type="InterPro" id="IPR045621">
    <property type="entry name" value="BPD_transp_1_N"/>
</dbReference>
<dbReference type="PROSITE" id="PS50928">
    <property type="entry name" value="ABC_TM1"/>
    <property type="match status" value="1"/>
</dbReference>
<comment type="subcellular location">
    <subcellularLocation>
        <location evidence="1 9">Cell membrane</location>
        <topology evidence="1 9">Multi-pass membrane protein</topology>
    </subcellularLocation>
</comment>
<keyword evidence="8 9" id="KW-0472">Membrane</keyword>
<evidence type="ECO:0000256" key="5">
    <source>
        <dbReference type="ARBA" id="ARBA00022692"/>
    </source>
</evidence>
<dbReference type="InterPro" id="IPR035906">
    <property type="entry name" value="MetI-like_sf"/>
</dbReference>
<evidence type="ECO:0000256" key="3">
    <source>
        <dbReference type="ARBA" id="ARBA00022475"/>
    </source>
</evidence>
<evidence type="ECO:0000256" key="4">
    <source>
        <dbReference type="ARBA" id="ARBA00022596"/>
    </source>
</evidence>
<dbReference type="InterPro" id="IPR000515">
    <property type="entry name" value="MetI-like"/>
</dbReference>
<evidence type="ECO:0000259" key="10">
    <source>
        <dbReference type="PROSITE" id="PS50928"/>
    </source>
</evidence>
<comment type="similarity">
    <text evidence="9">Belongs to the binding-protein-dependent transport system permease family.</text>
</comment>
<evidence type="ECO:0000313" key="11">
    <source>
        <dbReference type="EMBL" id="KYH13822.1"/>
    </source>
</evidence>